<name>A0A8C2FBE1_CYPCA</name>
<reference evidence="1" key="1">
    <citation type="submission" date="2025-08" db="UniProtKB">
        <authorList>
            <consortium name="Ensembl"/>
        </authorList>
    </citation>
    <scope>IDENTIFICATION</scope>
</reference>
<accession>A0A8C2FBE1</accession>
<dbReference type="Proteomes" id="UP000694701">
    <property type="component" value="Unplaced"/>
</dbReference>
<proteinExistence type="predicted"/>
<dbReference type="Ensembl" id="ENSCCRT00020058351.1">
    <property type="protein sequence ID" value="ENSCCRP00020053409.1"/>
    <property type="gene ID" value="ENSCCRG00020024041.1"/>
</dbReference>
<dbReference type="AlphaFoldDB" id="A0A8C2FBE1"/>
<sequence>SVLHEDERVTSFPSSFSKTDRCCFCLPAETDDYAEIIDEEDTYTMPSSKYPRSCHLLSVCNCCLPGSRCFCPNPYGFPSQILTFFFSCLALLVC</sequence>
<evidence type="ECO:0000313" key="1">
    <source>
        <dbReference type="Ensembl" id="ENSCCRP00020053409.1"/>
    </source>
</evidence>
<protein>
    <submittedName>
        <fullName evidence="1">Uncharacterized protein</fullName>
    </submittedName>
</protein>
<evidence type="ECO:0000313" key="2">
    <source>
        <dbReference type="Proteomes" id="UP000694701"/>
    </source>
</evidence>
<organism evidence="1 2">
    <name type="scientific">Cyprinus carpio</name>
    <name type="common">Common carp</name>
    <dbReference type="NCBI Taxonomy" id="7962"/>
    <lineage>
        <taxon>Eukaryota</taxon>
        <taxon>Metazoa</taxon>
        <taxon>Chordata</taxon>
        <taxon>Craniata</taxon>
        <taxon>Vertebrata</taxon>
        <taxon>Euteleostomi</taxon>
        <taxon>Actinopterygii</taxon>
        <taxon>Neopterygii</taxon>
        <taxon>Teleostei</taxon>
        <taxon>Ostariophysi</taxon>
        <taxon>Cypriniformes</taxon>
        <taxon>Cyprinidae</taxon>
        <taxon>Cyprininae</taxon>
        <taxon>Cyprinus</taxon>
    </lineage>
</organism>